<keyword evidence="4" id="KW-0328">Glycosyltransferase</keyword>
<dbReference type="EC" id="2.4.-.-" evidence="4"/>
<evidence type="ECO:0000313" key="3">
    <source>
        <dbReference type="EMBL" id="GAA0546153.1"/>
    </source>
</evidence>
<reference evidence="3" key="2">
    <citation type="submission" date="2023-12" db="EMBL/GenBank/DDBJ databases">
        <authorList>
            <person name="Sun Q."/>
            <person name="Inoue M."/>
        </authorList>
    </citation>
    <scope>NUCLEOTIDE SEQUENCE</scope>
    <source>
        <strain evidence="3">JCM 14265</strain>
    </source>
</reference>
<dbReference type="Proteomes" id="UP001501425">
    <property type="component" value="Unassembled WGS sequence"/>
</dbReference>
<keyword evidence="6" id="KW-1185">Reference proteome</keyword>
<dbReference type="GO" id="GO:0016757">
    <property type="term" value="F:glycosyltransferase activity"/>
    <property type="evidence" value="ECO:0007669"/>
    <property type="project" value="UniProtKB-KW"/>
</dbReference>
<keyword evidence="4" id="KW-0808">Transferase</keyword>
<evidence type="ECO:0000313" key="6">
    <source>
        <dbReference type="Proteomes" id="UP001567571"/>
    </source>
</evidence>
<dbReference type="Proteomes" id="UP001567571">
    <property type="component" value="Unassembled WGS sequence"/>
</dbReference>
<dbReference type="PANTHER" id="PTHR45947:SF3">
    <property type="entry name" value="SULFOQUINOVOSYL TRANSFERASE SQD2"/>
    <property type="match status" value="1"/>
</dbReference>
<gene>
    <name evidence="4" type="ORF">ABNG02_16410</name>
    <name evidence="3" type="ORF">GCM10008994_21330</name>
</gene>
<reference evidence="3" key="1">
    <citation type="journal article" date="2014" name="Int. J. Syst. Evol. Microbiol.">
        <title>Complete genome sequence of Corynebacterium casei LMG S-19264T (=DSM 44701T), isolated from a smear-ripened cheese.</title>
        <authorList>
            <consortium name="US DOE Joint Genome Institute (JGI-PGF)"/>
            <person name="Walter F."/>
            <person name="Albersmeier A."/>
            <person name="Kalinowski J."/>
            <person name="Ruckert C."/>
        </authorList>
    </citation>
    <scope>NUCLEOTIDE SEQUENCE</scope>
    <source>
        <strain evidence="3">JCM 14265</strain>
    </source>
</reference>
<reference evidence="4 6" key="3">
    <citation type="submission" date="2024-06" db="EMBL/GenBank/DDBJ databases">
        <title>Halorubrum miltondacostae sp. nov., a potential PHA producer isolated from an inland solar saltern in Rio Maior, Portugal.</title>
        <authorList>
            <person name="Albuquerque L."/>
            <person name="Viver T."/>
            <person name="Barroso C."/>
            <person name="Claudino R."/>
            <person name="Galvan M."/>
            <person name="Simoes G."/>
            <person name="Lobo Da Cunha A."/>
            <person name="Egas C."/>
        </authorList>
    </citation>
    <scope>NUCLEOTIDE SEQUENCE [LARGE SCALE GENOMIC DNA]</scope>
    <source>
        <strain evidence="4 6">DSM 18646</strain>
    </source>
</reference>
<dbReference type="CDD" id="cd03801">
    <property type="entry name" value="GT4_PimA-like"/>
    <property type="match status" value="1"/>
</dbReference>
<evidence type="ECO:0000259" key="2">
    <source>
        <dbReference type="Pfam" id="PF13439"/>
    </source>
</evidence>
<name>A0AAV3STE5_9EURY</name>
<evidence type="ECO:0000313" key="4">
    <source>
        <dbReference type="EMBL" id="MEZ3168896.1"/>
    </source>
</evidence>
<proteinExistence type="predicted"/>
<organism evidence="3 5">
    <name type="scientific">Halorubrum ejinorense</name>
    <dbReference type="NCBI Taxonomy" id="425309"/>
    <lineage>
        <taxon>Archaea</taxon>
        <taxon>Methanobacteriati</taxon>
        <taxon>Methanobacteriota</taxon>
        <taxon>Stenosarchaea group</taxon>
        <taxon>Halobacteria</taxon>
        <taxon>Halobacteriales</taxon>
        <taxon>Haloferacaceae</taxon>
        <taxon>Halorubrum</taxon>
    </lineage>
</organism>
<dbReference type="InterPro" id="IPR001296">
    <property type="entry name" value="Glyco_trans_1"/>
</dbReference>
<feature type="domain" description="Glycosyl transferase family 1" evidence="1">
    <location>
        <begin position="195"/>
        <end position="356"/>
    </location>
</feature>
<dbReference type="InterPro" id="IPR050194">
    <property type="entry name" value="Glycosyltransferase_grp1"/>
</dbReference>
<dbReference type="Pfam" id="PF13439">
    <property type="entry name" value="Glyco_transf_4"/>
    <property type="match status" value="1"/>
</dbReference>
<comment type="caution">
    <text evidence="3">The sequence shown here is derived from an EMBL/GenBank/DDBJ whole genome shotgun (WGS) entry which is preliminary data.</text>
</comment>
<protein>
    <submittedName>
        <fullName evidence="3">Glycosyltransferase family 4 protein</fullName>
        <ecNumber evidence="4">2.4.-.-</ecNumber>
    </submittedName>
</protein>
<sequence>MHIAFVSNVVYPYVTGGAEKRIHEIGSRLAAWGHDVTVYGRHFWDGPPEIMNNGMTLRAVAPEADLYSDDKRSITEALDFAARALPSLRRRLRNGEHDIVVASVFPYFPVLSTKLAALGTETPLVTTWHEVWGDYWEEYLGSLAVFGKVSERVTARTPQHPVAISGITADRLAEIGPGYDDVAVVPNGIDTEQIRTAPRPDAGYDVLFAGRLIEHKNVDLLLEAFDRVCAGRDLSLGIIGDGPEKERLESQCESLSNADAVEFLGFLDEYEDVLGHMRAADVFASPSTREGFGLTFAEAMAADCSVIAADHPDSAADEVIGDAGFLTPPNADALAATLESSLDDDSPPADPVNRAQRFDWDAVASQAETIYQRVIDSESATAEPISDATTPT</sequence>
<dbReference type="SUPFAM" id="SSF53756">
    <property type="entry name" value="UDP-Glycosyltransferase/glycogen phosphorylase"/>
    <property type="match status" value="1"/>
</dbReference>
<evidence type="ECO:0000313" key="5">
    <source>
        <dbReference type="Proteomes" id="UP001501425"/>
    </source>
</evidence>
<dbReference type="InterPro" id="IPR028098">
    <property type="entry name" value="Glyco_trans_4-like_N"/>
</dbReference>
<dbReference type="AlphaFoldDB" id="A0AAV3STE5"/>
<feature type="domain" description="Glycosyltransferase subfamily 4-like N-terminal" evidence="2">
    <location>
        <begin position="16"/>
        <end position="193"/>
    </location>
</feature>
<dbReference type="Pfam" id="PF00534">
    <property type="entry name" value="Glycos_transf_1"/>
    <property type="match status" value="1"/>
</dbReference>
<dbReference type="EMBL" id="BAAADQ010000012">
    <property type="protein sequence ID" value="GAA0546153.1"/>
    <property type="molecule type" value="Genomic_DNA"/>
</dbReference>
<evidence type="ECO:0000259" key="1">
    <source>
        <dbReference type="Pfam" id="PF00534"/>
    </source>
</evidence>
<dbReference type="EMBL" id="JBEDNW010000011">
    <property type="protein sequence ID" value="MEZ3168896.1"/>
    <property type="molecule type" value="Genomic_DNA"/>
</dbReference>
<accession>A0AAV3STE5</accession>
<dbReference type="PANTHER" id="PTHR45947">
    <property type="entry name" value="SULFOQUINOVOSYL TRANSFERASE SQD2"/>
    <property type="match status" value="1"/>
</dbReference>
<dbReference type="Gene3D" id="3.40.50.2000">
    <property type="entry name" value="Glycogen Phosphorylase B"/>
    <property type="match status" value="2"/>
</dbReference>
<dbReference type="RefSeq" id="WP_343778937.1">
    <property type="nucleotide sequence ID" value="NZ_BAAADQ010000012.1"/>
</dbReference>